<dbReference type="GO" id="GO:0003700">
    <property type="term" value="F:DNA-binding transcription factor activity"/>
    <property type="evidence" value="ECO:0007669"/>
    <property type="project" value="InterPro"/>
</dbReference>
<dbReference type="SUPFAM" id="SSF57959">
    <property type="entry name" value="Leucine zipper domain"/>
    <property type="match status" value="1"/>
</dbReference>
<feature type="region of interest" description="Disordered" evidence="1">
    <location>
        <begin position="243"/>
        <end position="275"/>
    </location>
</feature>
<feature type="compositionally biased region" description="Polar residues" evidence="1">
    <location>
        <begin position="182"/>
        <end position="204"/>
    </location>
</feature>
<dbReference type="InterPro" id="IPR004827">
    <property type="entry name" value="bZIP"/>
</dbReference>
<dbReference type="EMBL" id="MCFJ01000012">
    <property type="protein sequence ID" value="ORY60190.1"/>
    <property type="molecule type" value="Genomic_DNA"/>
</dbReference>
<accession>A0A1Y2DLP9</accession>
<dbReference type="CDD" id="cd14688">
    <property type="entry name" value="bZIP_YAP"/>
    <property type="match status" value="1"/>
</dbReference>
<evidence type="ECO:0000313" key="3">
    <source>
        <dbReference type="EMBL" id="ORY60190.1"/>
    </source>
</evidence>
<dbReference type="OrthoDB" id="2245989at2759"/>
<dbReference type="InterPro" id="IPR046347">
    <property type="entry name" value="bZIP_sf"/>
</dbReference>
<evidence type="ECO:0000259" key="2">
    <source>
        <dbReference type="PROSITE" id="PS00036"/>
    </source>
</evidence>
<sequence length="275" mass="30679">MENFNSSPGCGRGKDPKIRKSEVRKEQNRVASRAYREKRKQKLALLEQILQTESRKSPGSTSDFDETYGALPVLRSRESSSSAPTQLPSVPVPTSWPMDSQALAPAMTFGEDSFHEAWMNVFDRTNDTFDGGNDFVSTFDSKNIIDNSASYLPTFPSMPHIPSMITMALDPLLSEAHLNPYHPTQSADTARASSQRNSACDQSWFGSGDETSMAVALETFSRLNEAQQQQLLAVLSKRKSSAEYNASEQDWSRDHHAVQSSGRVTTRPMEFREEN</sequence>
<proteinExistence type="predicted"/>
<feature type="region of interest" description="Disordered" evidence="1">
    <location>
        <begin position="75"/>
        <end position="94"/>
    </location>
</feature>
<dbReference type="Gene3D" id="1.20.5.170">
    <property type="match status" value="1"/>
</dbReference>
<dbReference type="PROSITE" id="PS00036">
    <property type="entry name" value="BZIP_BASIC"/>
    <property type="match status" value="1"/>
</dbReference>
<dbReference type="GeneID" id="63781579"/>
<dbReference type="InParanoid" id="A0A1Y2DLP9"/>
<keyword evidence="4" id="KW-1185">Reference proteome</keyword>
<evidence type="ECO:0000313" key="4">
    <source>
        <dbReference type="Proteomes" id="UP000193689"/>
    </source>
</evidence>
<dbReference type="RefSeq" id="XP_040712624.1">
    <property type="nucleotide sequence ID" value="XM_040865367.1"/>
</dbReference>
<gene>
    <name evidence="3" type="ORF">BCR38DRAFT_526721</name>
</gene>
<dbReference type="AlphaFoldDB" id="A0A1Y2DLP9"/>
<feature type="compositionally biased region" description="Polar residues" evidence="1">
    <location>
        <begin position="79"/>
        <end position="88"/>
    </location>
</feature>
<feature type="domain" description="BZIP" evidence="2">
    <location>
        <begin position="24"/>
        <end position="38"/>
    </location>
</feature>
<name>A0A1Y2DLP9_9PEZI</name>
<feature type="region of interest" description="Disordered" evidence="1">
    <location>
        <begin position="1"/>
        <end position="38"/>
    </location>
</feature>
<organism evidence="3 4">
    <name type="scientific">Pseudomassariella vexata</name>
    <dbReference type="NCBI Taxonomy" id="1141098"/>
    <lineage>
        <taxon>Eukaryota</taxon>
        <taxon>Fungi</taxon>
        <taxon>Dikarya</taxon>
        <taxon>Ascomycota</taxon>
        <taxon>Pezizomycotina</taxon>
        <taxon>Sordariomycetes</taxon>
        <taxon>Xylariomycetidae</taxon>
        <taxon>Amphisphaeriales</taxon>
        <taxon>Pseudomassariaceae</taxon>
        <taxon>Pseudomassariella</taxon>
    </lineage>
</organism>
<comment type="caution">
    <text evidence="3">The sequence shown here is derived from an EMBL/GenBank/DDBJ whole genome shotgun (WGS) entry which is preliminary data.</text>
</comment>
<evidence type="ECO:0000256" key="1">
    <source>
        <dbReference type="SAM" id="MobiDB-lite"/>
    </source>
</evidence>
<protein>
    <recommendedName>
        <fullName evidence="2">BZIP domain-containing protein</fullName>
    </recommendedName>
</protein>
<feature type="compositionally biased region" description="Basic and acidic residues" evidence="1">
    <location>
        <begin position="12"/>
        <end position="28"/>
    </location>
</feature>
<dbReference type="Proteomes" id="UP000193689">
    <property type="component" value="Unassembled WGS sequence"/>
</dbReference>
<feature type="region of interest" description="Disordered" evidence="1">
    <location>
        <begin position="180"/>
        <end position="204"/>
    </location>
</feature>
<reference evidence="3 4" key="1">
    <citation type="submission" date="2016-07" db="EMBL/GenBank/DDBJ databases">
        <title>Pervasive Adenine N6-methylation of Active Genes in Fungi.</title>
        <authorList>
            <consortium name="DOE Joint Genome Institute"/>
            <person name="Mondo S.J."/>
            <person name="Dannebaum R.O."/>
            <person name="Kuo R.C."/>
            <person name="Labutti K."/>
            <person name="Haridas S."/>
            <person name="Kuo A."/>
            <person name="Salamov A."/>
            <person name="Ahrendt S.R."/>
            <person name="Lipzen A."/>
            <person name="Sullivan W."/>
            <person name="Andreopoulos W.B."/>
            <person name="Clum A."/>
            <person name="Lindquist E."/>
            <person name="Daum C."/>
            <person name="Ramamoorthy G.K."/>
            <person name="Gryganskyi A."/>
            <person name="Culley D."/>
            <person name="Magnuson J.K."/>
            <person name="James T.Y."/>
            <person name="O'Malley M.A."/>
            <person name="Stajich J.E."/>
            <person name="Spatafora J.W."/>
            <person name="Visel A."/>
            <person name="Grigoriev I.V."/>
        </authorList>
    </citation>
    <scope>NUCLEOTIDE SEQUENCE [LARGE SCALE GENOMIC DNA]</scope>
    <source>
        <strain evidence="3 4">CBS 129021</strain>
    </source>
</reference>